<protein>
    <submittedName>
        <fullName evidence="9 10">Uncharacterized protein</fullName>
    </submittedName>
</protein>
<dbReference type="Proteomes" id="UP000030765">
    <property type="component" value="Unassembled WGS sequence"/>
</dbReference>
<evidence type="ECO:0000313" key="11">
    <source>
        <dbReference type="Proteomes" id="UP000030765"/>
    </source>
</evidence>
<comment type="subcellular location">
    <subcellularLocation>
        <location evidence="1">Membrane</location>
        <topology evidence="1">Lipid-anchor</topology>
        <topology evidence="1">GPI-anchor</topology>
    </subcellularLocation>
</comment>
<keyword evidence="11" id="KW-1185">Reference proteome</keyword>
<evidence type="ECO:0000256" key="1">
    <source>
        <dbReference type="ARBA" id="ARBA00004589"/>
    </source>
</evidence>
<keyword evidence="2" id="KW-0336">GPI-anchor</keyword>
<dbReference type="OMA" id="NDTHCRI"/>
<reference evidence="10" key="2">
    <citation type="submission" date="2020-05" db="UniProtKB">
        <authorList>
            <consortium name="EnsemblMetazoa"/>
        </authorList>
    </citation>
    <scope>IDENTIFICATION</scope>
</reference>
<reference evidence="9 11" key="1">
    <citation type="journal article" date="2014" name="BMC Genomics">
        <title>Genome sequence of Anopheles sinensis provides insight into genetics basis of mosquito competence for malaria parasites.</title>
        <authorList>
            <person name="Zhou D."/>
            <person name="Zhang D."/>
            <person name="Ding G."/>
            <person name="Shi L."/>
            <person name="Hou Q."/>
            <person name="Ye Y."/>
            <person name="Xu Y."/>
            <person name="Zhou H."/>
            <person name="Xiong C."/>
            <person name="Li S."/>
            <person name="Yu J."/>
            <person name="Hong S."/>
            <person name="Yu X."/>
            <person name="Zou P."/>
            <person name="Chen C."/>
            <person name="Chang X."/>
            <person name="Wang W."/>
            <person name="Lv Y."/>
            <person name="Sun Y."/>
            <person name="Ma L."/>
            <person name="Shen B."/>
            <person name="Zhu C."/>
        </authorList>
    </citation>
    <scope>NUCLEOTIDE SEQUENCE [LARGE SCALE GENOMIC DNA]</scope>
</reference>
<dbReference type="AlphaFoldDB" id="A0A084W8A9"/>
<evidence type="ECO:0000256" key="6">
    <source>
        <dbReference type="ARBA" id="ARBA00023136"/>
    </source>
</evidence>
<dbReference type="VEuPathDB" id="VectorBase:ASIC014347"/>
<dbReference type="GO" id="GO:0030431">
    <property type="term" value="P:sleep"/>
    <property type="evidence" value="ECO:0007669"/>
    <property type="project" value="InterPro"/>
</dbReference>
<dbReference type="OrthoDB" id="6420171at2759"/>
<dbReference type="EMBL" id="KE525317">
    <property type="protein sequence ID" value="KFB46453.1"/>
    <property type="molecule type" value="Genomic_DNA"/>
</dbReference>
<dbReference type="EnsemblMetazoa" id="ASIC014347-RA">
    <property type="protein sequence ID" value="ASIC014347-PA"/>
    <property type="gene ID" value="ASIC014347"/>
</dbReference>
<dbReference type="InterPro" id="IPR050975">
    <property type="entry name" value="Sleep_regulator"/>
</dbReference>
<dbReference type="VEuPathDB" id="VectorBase:ASIS006044"/>
<accession>A0A084W8A9</accession>
<keyword evidence="7" id="KW-0325">Glycoprotein</keyword>
<gene>
    <name evidence="9" type="ORF">ZHAS_00014347</name>
</gene>
<evidence type="ECO:0000256" key="5">
    <source>
        <dbReference type="ARBA" id="ARBA00022989"/>
    </source>
</evidence>
<evidence type="ECO:0000256" key="2">
    <source>
        <dbReference type="ARBA" id="ARBA00022622"/>
    </source>
</evidence>
<keyword evidence="8" id="KW-0449">Lipoprotein</keyword>
<sequence>MFTFPIVTSLRCYVCNSDENSECLDPPHNFTEEEYRDNRTIPGRLLQECPAKDEEGRAPHCRTQYLQVLGGSVPDSFRLWRECGYTPQPTDCYKFSNGGHKERVCKCETDGCNSAPRPPPTLAEILFSNDH</sequence>
<evidence type="ECO:0000256" key="4">
    <source>
        <dbReference type="ARBA" id="ARBA00022729"/>
    </source>
</evidence>
<dbReference type="EMBL" id="ATLV01021399">
    <property type="status" value="NOT_ANNOTATED_CDS"/>
    <property type="molecule type" value="Genomic_DNA"/>
</dbReference>
<keyword evidence="3" id="KW-0812">Transmembrane</keyword>
<dbReference type="GO" id="GO:0098552">
    <property type="term" value="C:side of membrane"/>
    <property type="evidence" value="ECO:0007669"/>
    <property type="project" value="UniProtKB-KW"/>
</dbReference>
<dbReference type="InterPro" id="IPR031424">
    <property type="entry name" value="QVR-like"/>
</dbReference>
<evidence type="ECO:0000256" key="8">
    <source>
        <dbReference type="ARBA" id="ARBA00023288"/>
    </source>
</evidence>
<proteinExistence type="predicted"/>
<keyword evidence="5" id="KW-1133">Transmembrane helix</keyword>
<keyword evidence="4" id="KW-0732">Signal</keyword>
<dbReference type="GO" id="GO:0032222">
    <property type="term" value="P:regulation of synaptic transmission, cholinergic"/>
    <property type="evidence" value="ECO:0007669"/>
    <property type="project" value="InterPro"/>
</dbReference>
<evidence type="ECO:0000313" key="9">
    <source>
        <dbReference type="EMBL" id="KFB46453.1"/>
    </source>
</evidence>
<evidence type="ECO:0000256" key="3">
    <source>
        <dbReference type="ARBA" id="ARBA00022692"/>
    </source>
</evidence>
<evidence type="ECO:0000256" key="7">
    <source>
        <dbReference type="ARBA" id="ARBA00023180"/>
    </source>
</evidence>
<dbReference type="PANTHER" id="PTHR33562">
    <property type="entry name" value="ATILLA, ISOFORM B-RELATED-RELATED"/>
    <property type="match status" value="1"/>
</dbReference>
<organism evidence="9">
    <name type="scientific">Anopheles sinensis</name>
    <name type="common">Mosquito</name>
    <dbReference type="NCBI Taxonomy" id="74873"/>
    <lineage>
        <taxon>Eukaryota</taxon>
        <taxon>Metazoa</taxon>
        <taxon>Ecdysozoa</taxon>
        <taxon>Arthropoda</taxon>
        <taxon>Hexapoda</taxon>
        <taxon>Insecta</taxon>
        <taxon>Pterygota</taxon>
        <taxon>Neoptera</taxon>
        <taxon>Endopterygota</taxon>
        <taxon>Diptera</taxon>
        <taxon>Nematocera</taxon>
        <taxon>Culicoidea</taxon>
        <taxon>Culicidae</taxon>
        <taxon>Anophelinae</taxon>
        <taxon>Anopheles</taxon>
    </lineage>
</organism>
<name>A0A084W8A9_ANOSI</name>
<evidence type="ECO:0000313" key="10">
    <source>
        <dbReference type="EnsemblMetazoa" id="ASIC014347-PA"/>
    </source>
</evidence>
<dbReference type="Pfam" id="PF17064">
    <property type="entry name" value="QVR"/>
    <property type="match status" value="1"/>
</dbReference>
<keyword evidence="6" id="KW-0472">Membrane</keyword>
<dbReference type="PANTHER" id="PTHR33562:SF2">
    <property type="entry name" value="PROTEIN QUIVER"/>
    <property type="match status" value="1"/>
</dbReference>